<dbReference type="NCBIfam" id="NF003413">
    <property type="entry name" value="PRK04778.1-7"/>
    <property type="match status" value="1"/>
</dbReference>
<keyword evidence="2 8" id="KW-0812">Transmembrane</keyword>
<dbReference type="Proteomes" id="UP000809829">
    <property type="component" value="Unassembled WGS sequence"/>
</dbReference>
<name>A0ABS2QPF2_9BACI</name>
<comment type="function">
    <text evidence="8">Negative regulator of FtsZ ring formation; modulates the frequency and position of FtsZ ring formation. Inhibits FtsZ ring formation at polar sites. Interacts either with FtsZ or with one of its binding partners to promote depolymerization.</text>
</comment>
<evidence type="ECO:0000256" key="2">
    <source>
        <dbReference type="ARBA" id="ARBA00022692"/>
    </source>
</evidence>
<evidence type="ECO:0000256" key="3">
    <source>
        <dbReference type="ARBA" id="ARBA00022989"/>
    </source>
</evidence>
<gene>
    <name evidence="8" type="primary">ezrA</name>
    <name evidence="9" type="ORF">JOC83_000024</name>
</gene>
<comment type="subcellular location">
    <subcellularLocation>
        <location evidence="8">Cell membrane</location>
        <topology evidence="8">Single-pass membrane protein</topology>
    </subcellularLocation>
    <text evidence="8">Colocalized with FtsZ to the nascent septal site.</text>
</comment>
<keyword evidence="7 8" id="KW-0131">Cell cycle</keyword>
<evidence type="ECO:0000256" key="5">
    <source>
        <dbReference type="ARBA" id="ARBA00023136"/>
    </source>
</evidence>
<protein>
    <recommendedName>
        <fullName evidence="8">Septation ring formation regulator EzrA</fullName>
    </recommendedName>
</protein>
<evidence type="ECO:0000256" key="4">
    <source>
        <dbReference type="ARBA" id="ARBA00023054"/>
    </source>
</evidence>
<proteinExistence type="inferred from homology"/>
<dbReference type="RefSeq" id="WP_205182386.1">
    <property type="nucleotide sequence ID" value="NZ_JAFBFC010000001.1"/>
</dbReference>
<evidence type="ECO:0000313" key="9">
    <source>
        <dbReference type="EMBL" id="MBM7701198.1"/>
    </source>
</evidence>
<evidence type="ECO:0000313" key="10">
    <source>
        <dbReference type="Proteomes" id="UP000809829"/>
    </source>
</evidence>
<feature type="topological domain" description="Cytoplasmic" evidence="8">
    <location>
        <begin position="22"/>
        <end position="563"/>
    </location>
</feature>
<organism evidence="9 10">
    <name type="scientific">Priestia iocasae</name>
    <dbReference type="NCBI Taxonomy" id="2291674"/>
    <lineage>
        <taxon>Bacteria</taxon>
        <taxon>Bacillati</taxon>
        <taxon>Bacillota</taxon>
        <taxon>Bacilli</taxon>
        <taxon>Bacillales</taxon>
        <taxon>Bacillaceae</taxon>
        <taxon>Priestia</taxon>
    </lineage>
</organism>
<feature type="coiled-coil region" evidence="8">
    <location>
        <begin position="310"/>
        <end position="337"/>
    </location>
</feature>
<evidence type="ECO:0000256" key="6">
    <source>
        <dbReference type="ARBA" id="ARBA00023210"/>
    </source>
</evidence>
<keyword evidence="8" id="KW-1003">Cell membrane</keyword>
<keyword evidence="6 8" id="KW-0717">Septation</keyword>
<reference evidence="9 10" key="1">
    <citation type="submission" date="2021-01" db="EMBL/GenBank/DDBJ databases">
        <title>Genomic Encyclopedia of Type Strains, Phase IV (KMG-IV): sequencing the most valuable type-strain genomes for metagenomic binning, comparative biology and taxonomic classification.</title>
        <authorList>
            <person name="Goeker M."/>
        </authorList>
    </citation>
    <scope>NUCLEOTIDE SEQUENCE [LARGE SCALE GENOMIC DNA]</scope>
    <source>
        <strain evidence="9 10">DSM 104297</strain>
    </source>
</reference>
<evidence type="ECO:0000256" key="7">
    <source>
        <dbReference type="ARBA" id="ARBA00023306"/>
    </source>
</evidence>
<keyword evidence="10" id="KW-1185">Reference proteome</keyword>
<keyword evidence="5 8" id="KW-0472">Membrane</keyword>
<comment type="similarity">
    <text evidence="8">Belongs to the EzrA family.</text>
</comment>
<evidence type="ECO:0000256" key="1">
    <source>
        <dbReference type="ARBA" id="ARBA00022618"/>
    </source>
</evidence>
<feature type="topological domain" description="Extracellular" evidence="8">
    <location>
        <begin position="1"/>
        <end position="2"/>
    </location>
</feature>
<dbReference type="HAMAP" id="MF_00728">
    <property type="entry name" value="EzrA"/>
    <property type="match status" value="1"/>
</dbReference>
<dbReference type="Pfam" id="PF06160">
    <property type="entry name" value="EzrA"/>
    <property type="match status" value="1"/>
</dbReference>
<keyword evidence="1 8" id="KW-0132">Cell division</keyword>
<dbReference type="InterPro" id="IPR010379">
    <property type="entry name" value="EzrA"/>
</dbReference>
<evidence type="ECO:0000256" key="8">
    <source>
        <dbReference type="HAMAP-Rule" id="MF_00728"/>
    </source>
</evidence>
<dbReference type="EMBL" id="JAFBFC010000001">
    <property type="protein sequence ID" value="MBM7701198.1"/>
    <property type="molecule type" value="Genomic_DNA"/>
</dbReference>
<accession>A0ABS2QPF2</accession>
<feature type="coiled-coil region" evidence="8">
    <location>
        <begin position="376"/>
        <end position="424"/>
    </location>
</feature>
<keyword evidence="3 8" id="KW-1133">Transmembrane helix</keyword>
<sequence length="563" mass="65752">MELIIALIILIIGLIVYGMFSRKQIYKEVDRLEAYRMELANMPVAEEISKVKELNMTGQTEEMFERWREQWDEIVAVQLPKVDELLFETEEATDKYRFKKAKQLATQIDTTLLQIKANIDEILNELQSLIGSEQDNRHDIEALQQSYRQVKKKLLSHRYSYGKAEKSLEQAIEELKDRFTLFEEETDNGNYLQAREVVLSIQRDLHTIDTYLDEIPKVFIECQTSIPTQLDELFEGYQEMVQQGYVLEHLQIEESIEALRVSIAEIIRAIENLQVVEATTKLDEVNAKLESMYDSLEHEVMAYHTINREVHVIMTSLRALQEKNKELREETTFVQHSYQVNEADLDIYYKMERELKRLTNFYYNISDKIAEHNIAYSVIQEELEEVAKQLEKLKETQHAYVEMLQALRKDEIIAKEKINELKLQLQETKKIIQKGNLPGLPQEYKAQVEKAKKRLEEVTVKLHEKPLSIRGVNELLEAAIDDVQATFMATEDMVEEAFLVERVIQYGNRYRSSYSTVAQSLQQAEEAFRKYEYKEALSQASAAIEQVEPGAVERIQKLVAADK</sequence>
<keyword evidence="4 8" id="KW-0175">Coiled coil</keyword>
<comment type="caution">
    <text evidence="9">The sequence shown here is derived from an EMBL/GenBank/DDBJ whole genome shotgun (WGS) entry which is preliminary data.</text>
</comment>